<dbReference type="SUPFAM" id="SSF52833">
    <property type="entry name" value="Thioredoxin-like"/>
    <property type="match status" value="1"/>
</dbReference>
<keyword evidence="2" id="KW-0285">Flavoprotein</keyword>
<keyword evidence="4" id="KW-0560">Oxidoreductase</keyword>
<dbReference type="CDD" id="cd02979">
    <property type="entry name" value="PHOX_C"/>
    <property type="match status" value="1"/>
</dbReference>
<dbReference type="SUPFAM" id="SSF51905">
    <property type="entry name" value="FAD/NAD(P)-binding domain"/>
    <property type="match status" value="1"/>
</dbReference>
<dbReference type="Pfam" id="PF01494">
    <property type="entry name" value="FAD_binding_3"/>
    <property type="match status" value="1"/>
</dbReference>
<dbReference type="InterPro" id="IPR036249">
    <property type="entry name" value="Thioredoxin-like_sf"/>
</dbReference>
<dbReference type="InterPro" id="IPR038220">
    <property type="entry name" value="PHOX_C_sf"/>
</dbReference>
<dbReference type="Proteomes" id="UP000717328">
    <property type="component" value="Unassembled WGS sequence"/>
</dbReference>
<comment type="similarity">
    <text evidence="1">Belongs to the PheA/TfdB FAD monooxygenase family.</text>
</comment>
<dbReference type="SUPFAM" id="SSF54373">
    <property type="entry name" value="FAD-linked reductases, C-terminal domain"/>
    <property type="match status" value="1"/>
</dbReference>
<name>A0A9P7GV21_9AGAR</name>
<evidence type="ECO:0000256" key="3">
    <source>
        <dbReference type="ARBA" id="ARBA00022827"/>
    </source>
</evidence>
<dbReference type="GO" id="GO:0071949">
    <property type="term" value="F:FAD binding"/>
    <property type="evidence" value="ECO:0007669"/>
    <property type="project" value="InterPro"/>
</dbReference>
<dbReference type="Gene3D" id="3.50.50.60">
    <property type="entry name" value="FAD/NAD(P)-binding domain"/>
    <property type="match status" value="1"/>
</dbReference>
<comment type="caution">
    <text evidence="7">The sequence shown here is derived from an EMBL/GenBank/DDBJ whole genome shotgun (WGS) entry which is preliminary data.</text>
</comment>
<feature type="domain" description="Phenol hydroxylase-like C-terminal dimerisation" evidence="6">
    <location>
        <begin position="460"/>
        <end position="641"/>
    </location>
</feature>
<dbReference type="Gene3D" id="3.40.30.20">
    <property type="match status" value="1"/>
</dbReference>
<dbReference type="InterPro" id="IPR002938">
    <property type="entry name" value="FAD-bd"/>
</dbReference>
<dbReference type="PANTHER" id="PTHR43004">
    <property type="entry name" value="TRK SYSTEM POTASSIUM UPTAKE PROTEIN"/>
    <property type="match status" value="1"/>
</dbReference>
<dbReference type="Pfam" id="PF07976">
    <property type="entry name" value="Phe_hydrox_dim"/>
    <property type="match status" value="1"/>
</dbReference>
<dbReference type="AlphaFoldDB" id="A0A9P7GV21"/>
<evidence type="ECO:0000313" key="7">
    <source>
        <dbReference type="EMBL" id="KAG5653602.1"/>
    </source>
</evidence>
<dbReference type="PANTHER" id="PTHR43004:SF20">
    <property type="entry name" value="2-MONOOXYGENASE, PUTATIVE (AFU_ORTHOLOGUE AFUA_1G13660)-RELATED"/>
    <property type="match status" value="1"/>
</dbReference>
<dbReference type="InterPro" id="IPR036188">
    <property type="entry name" value="FAD/NAD-bd_sf"/>
</dbReference>
<evidence type="ECO:0000256" key="4">
    <source>
        <dbReference type="ARBA" id="ARBA00023002"/>
    </source>
</evidence>
<dbReference type="EMBL" id="JABCKI010000043">
    <property type="protein sequence ID" value="KAG5653602.1"/>
    <property type="molecule type" value="Genomic_DNA"/>
</dbReference>
<sequence length="643" mass="71580">MPTSTVKTSEVDVLIIGAGPAGLMACNALAKAGINVRIVDKRPEKVAAGQADGIQPRTIEVLQVCRILIVIQVSIDDYGGQSYGLAERLLAEANQMHLAAFYNPNPVTGEIELSDRTPDVSESSARYPFEATLHQGMIEDIFIDSMRSMNVEVHRPIEPIAIKIQDTDNYSIGINAFPVRVVLKHLNALEGKTDMEVVHAKYVIGADGAHSWVRKAFNIDMEGEQTDYVWGVVDMVPDTDFPDIRNKSAIHSNHGSCMIIPREDDKVRLYIQLGSSDAIDATSGRVDKHRVGPEKLLDVAMKSMSPYTIRAPKGVDWWTIYRIGQRVASQFSVDERVFIAGDACHTHSPKAGQGMNASMNDTHNLAWKLVHVIRGWASHSLLKTVGFDLLLLGIYRVFIVQYELERRKYAQDLIDFDKKFAEMFSGKIKTSKDQKGVSAKEFTRSFIRFGGFTSGIGICYGESIIVNTRHQAQARNLIIGKRFPPQFIMRAADARPFDFQDLLPSDARFKVLVFTGDIYNSANQKERICQLAAQMGAEDGFLKRYSSGDIFTVFDILAITPRRDIVRHTDVPKLFHSHWSKVFADNQDLRGIQGGNAYSNFGIEASGAVVVVRPDGYVGTVAPFEHLGDIDAYFAHFMKVQVM</sequence>
<feature type="domain" description="FAD-binding" evidence="5">
    <location>
        <begin position="10"/>
        <end position="384"/>
    </location>
</feature>
<keyword evidence="3" id="KW-0274">FAD</keyword>
<dbReference type="Gene3D" id="3.30.9.10">
    <property type="entry name" value="D-Amino Acid Oxidase, subunit A, domain 2"/>
    <property type="match status" value="2"/>
</dbReference>
<dbReference type="InterPro" id="IPR012941">
    <property type="entry name" value="Phe_hydrox_C_dim_dom"/>
</dbReference>
<dbReference type="InterPro" id="IPR050641">
    <property type="entry name" value="RIFMO-like"/>
</dbReference>
<accession>A0A9P7GV21</accession>
<dbReference type="PROSITE" id="PS51257">
    <property type="entry name" value="PROKAR_LIPOPROTEIN"/>
    <property type="match status" value="1"/>
</dbReference>
<evidence type="ECO:0000256" key="2">
    <source>
        <dbReference type="ARBA" id="ARBA00022630"/>
    </source>
</evidence>
<protein>
    <recommendedName>
        <fullName evidence="9">Phenol 2-monooxygenase</fullName>
    </recommendedName>
</protein>
<reference evidence="7" key="1">
    <citation type="submission" date="2021-02" db="EMBL/GenBank/DDBJ databases">
        <authorList>
            <person name="Nieuwenhuis M."/>
            <person name="Van De Peppel L.J.J."/>
        </authorList>
    </citation>
    <scope>NUCLEOTIDE SEQUENCE</scope>
    <source>
        <strain evidence="7">D49</strain>
    </source>
</reference>
<keyword evidence="8" id="KW-1185">Reference proteome</keyword>
<evidence type="ECO:0008006" key="9">
    <source>
        <dbReference type="Google" id="ProtNLM"/>
    </source>
</evidence>
<evidence type="ECO:0000256" key="1">
    <source>
        <dbReference type="ARBA" id="ARBA00007801"/>
    </source>
</evidence>
<dbReference type="PRINTS" id="PR00420">
    <property type="entry name" value="RNGMNOXGNASE"/>
</dbReference>
<reference evidence="7" key="2">
    <citation type="submission" date="2021-10" db="EMBL/GenBank/DDBJ databases">
        <title>Phylogenomics reveals ancestral predisposition of the termite-cultivated fungus Termitomyces towards a domesticated lifestyle.</title>
        <authorList>
            <person name="Auxier B."/>
            <person name="Grum-Grzhimaylo A."/>
            <person name="Cardenas M.E."/>
            <person name="Lodge J.D."/>
            <person name="Laessoe T."/>
            <person name="Pedersen O."/>
            <person name="Smith M.E."/>
            <person name="Kuyper T.W."/>
            <person name="Franco-Molano E.A."/>
            <person name="Baroni T.J."/>
            <person name="Aanen D.K."/>
        </authorList>
    </citation>
    <scope>NUCLEOTIDE SEQUENCE</scope>
    <source>
        <strain evidence="7">D49</strain>
    </source>
</reference>
<evidence type="ECO:0000313" key="8">
    <source>
        <dbReference type="Proteomes" id="UP000717328"/>
    </source>
</evidence>
<evidence type="ECO:0000259" key="5">
    <source>
        <dbReference type="Pfam" id="PF01494"/>
    </source>
</evidence>
<proteinExistence type="inferred from homology"/>
<evidence type="ECO:0000259" key="6">
    <source>
        <dbReference type="Pfam" id="PF07976"/>
    </source>
</evidence>
<dbReference type="GO" id="GO:0016709">
    <property type="term" value="F:oxidoreductase activity, acting on paired donors, with incorporation or reduction of molecular oxygen, NAD(P)H as one donor, and incorporation of one atom of oxygen"/>
    <property type="evidence" value="ECO:0007669"/>
    <property type="project" value="UniProtKB-ARBA"/>
</dbReference>
<dbReference type="OrthoDB" id="1716816at2759"/>
<gene>
    <name evidence="7" type="ORF">H0H81_011974</name>
</gene>
<organism evidence="7 8">
    <name type="scientific">Sphagnurus paluster</name>
    <dbReference type="NCBI Taxonomy" id="117069"/>
    <lineage>
        <taxon>Eukaryota</taxon>
        <taxon>Fungi</taxon>
        <taxon>Dikarya</taxon>
        <taxon>Basidiomycota</taxon>
        <taxon>Agaricomycotina</taxon>
        <taxon>Agaricomycetes</taxon>
        <taxon>Agaricomycetidae</taxon>
        <taxon>Agaricales</taxon>
        <taxon>Tricholomatineae</taxon>
        <taxon>Lyophyllaceae</taxon>
        <taxon>Sphagnurus</taxon>
    </lineage>
</organism>